<dbReference type="STRING" id="714315.GCA_000516535_02116"/>
<evidence type="ECO:0000313" key="4">
    <source>
        <dbReference type="Proteomes" id="UP000321606"/>
    </source>
</evidence>
<dbReference type="RefSeq" id="WP_026738260.1">
    <property type="nucleotide sequence ID" value="NZ_AP019822.1"/>
</dbReference>
<gene>
    <name evidence="3" type="ORF">JCM16774_2121</name>
</gene>
<protein>
    <submittedName>
        <fullName evidence="3">Hemagluttinin repeat protein</fullName>
    </submittedName>
</protein>
<dbReference type="SUPFAM" id="SSF51126">
    <property type="entry name" value="Pectin lyase-like"/>
    <property type="match status" value="1"/>
</dbReference>
<organism evidence="3 4">
    <name type="scientific">Pseudoleptotrichia goodfellowii</name>
    <dbReference type="NCBI Taxonomy" id="157692"/>
    <lineage>
        <taxon>Bacteria</taxon>
        <taxon>Fusobacteriati</taxon>
        <taxon>Fusobacteriota</taxon>
        <taxon>Fusobacteriia</taxon>
        <taxon>Fusobacteriales</taxon>
        <taxon>Leptotrichiaceae</taxon>
        <taxon>Pseudoleptotrichia</taxon>
    </lineage>
</organism>
<feature type="domain" description="Filamentous haemagglutinin FhaB/tRNA nuclease CdiA-like TPS" evidence="2">
    <location>
        <begin position="46"/>
        <end position="168"/>
    </location>
</feature>
<dbReference type="NCBIfam" id="TIGR01731">
    <property type="entry name" value="fil_hemag_20aa"/>
    <property type="match status" value="4"/>
</dbReference>
<name>A0A510JCZ0_9FUSO</name>
<dbReference type="InterPro" id="IPR010069">
    <property type="entry name" value="CdiA_FHA1_rpt"/>
</dbReference>
<evidence type="ECO:0000313" key="3">
    <source>
        <dbReference type="EMBL" id="BBM37162.1"/>
    </source>
</evidence>
<dbReference type="SMART" id="SM00912">
    <property type="entry name" value="Haemagg_act"/>
    <property type="match status" value="1"/>
</dbReference>
<feature type="compositionally biased region" description="Basic and acidic residues" evidence="1">
    <location>
        <begin position="2080"/>
        <end position="2095"/>
    </location>
</feature>
<dbReference type="EMBL" id="AP019822">
    <property type="protein sequence ID" value="BBM37162.1"/>
    <property type="molecule type" value="Genomic_DNA"/>
</dbReference>
<evidence type="ECO:0000256" key="1">
    <source>
        <dbReference type="SAM" id="MobiDB-lite"/>
    </source>
</evidence>
<dbReference type="Gene3D" id="2.160.20.10">
    <property type="entry name" value="Single-stranded right-handed beta-helix, Pectin lyase-like"/>
    <property type="match status" value="1"/>
</dbReference>
<dbReference type="InterPro" id="IPR008638">
    <property type="entry name" value="FhaB/CdiA-like_TPS"/>
</dbReference>
<dbReference type="Pfam" id="PF13332">
    <property type="entry name" value="Fil_haemagg_2"/>
    <property type="match status" value="1"/>
</dbReference>
<dbReference type="InterPro" id="IPR011050">
    <property type="entry name" value="Pectin_lyase_fold/virulence"/>
</dbReference>
<dbReference type="InterPro" id="IPR012334">
    <property type="entry name" value="Pectin_lyas_fold"/>
</dbReference>
<accession>A0A510JCZ0</accession>
<proteinExistence type="predicted"/>
<feature type="compositionally biased region" description="Polar residues" evidence="1">
    <location>
        <begin position="1958"/>
        <end position="1971"/>
    </location>
</feature>
<reference evidence="3 4" key="1">
    <citation type="submission" date="2019-07" db="EMBL/GenBank/DDBJ databases">
        <title>Complete Genome Sequence of Leptotrichia goodfellowii Strain JCM 16774.</title>
        <authorList>
            <person name="Watanabe S."/>
            <person name="Cui L."/>
        </authorList>
    </citation>
    <scope>NUCLEOTIDE SEQUENCE [LARGE SCALE GENOMIC DNA]</scope>
    <source>
        <strain evidence="3 4">JCM16774</strain>
    </source>
</reference>
<sequence>MKEIRKELNRVIAALLLSLFMSFNIFGAGIEVDPNVPQNVNVDRAPNGVPVINISTPTDKGTSVNSFKEFNVDQRGVEILNNTGVGRGHLSGIVNPNPNLRPGQEARTVVFKVTGANRSEIEGYISALSPRPINLFIANENGIYVNGGGFINVNRAALVTGKINIQDGDVVSFTTRDGKVIIGEKGLDISNVERVDIITRTQELAGKIVGQKDVNIILGQNEVNLAGIVTPIITADNKPALSLNGGALGSIYSNGQVNIISTEKGIGVNLKSSVLSENDIRMKINGNADIKEIISKNAEIQTEDLKTDKINANNLNITAKDYENRKEITAQNVNISSSNFKNSELTAGNLTLNTGNTESNKISANSVNITGNNLKTNVMEGQNISLAISNNINNIGNILANNLDINSKSLNSNGITADNLKINSETISSNKIEAGNTEIKGINLTTDKLKSRNINLDISRNIINTGNITGSKVNVNTGDIKNNEIISDELNLNATKNIDSNIIYSNTAKIKAENLDSNSIEGQNISLAISNNINNKGNILAENLNISSKDISSNEIKANKIIIDSKNVTSKKLTSNEAKIKVESFVNNEKTDSKSADFDIQKNFENKGTLAVDNLTLKADNVNNDGKISTDKAKININKNIINNNEIASNDLTLKTENLINNNKMTVVKADVTAIKDVTNNGLIIGNDIAVSSQNIINKNKIEADKLITEATGITENKGEISANEYTSTTTDFVNENIISVGKGIINATNTIRNDNKINANELTATSKTFVNNKKVETGKGNITATENIENNDLIAANDLTLKGKNIINAKGKTIFTTNELTANASESIVNNGAEILSQGKINLTAATVDNKVGKIKGSRLVDITANVVNNIGKAGDLTKYKKYWEAWDGTIYTDETKMMQRNQPGSWERNYYADPSNEGDKWQVFHNWLTGLKKPEEPSYIAKNMEDIVKNRMRANEDGIMLNSAEFPIIPLVNKIESEAQTEFAVISGGDVKITSTGEVNNIDGIISSDGLTKVDAPKIVNRVTIDTNNPVQLRDGMENLKWWYHKSKHSKKSTYYVGYYRFLSPTIRTAYVAGQPSVIEGKILSVDTSKIVGESYEEAKGKLSTNPTYSKNVDKQNIEIVKNISGITEVKNTGIIPINISGINTGNTGISQRNGINIGSLYVPSTDPSSRYVIENRTEFITRGNYYGGDYFLSRMGYVEDWDRVKLLGDAYYDNMLIEQTLMEKLGTRYINGLSGEKLTKQLIDNATTAKKDLQLRQGVALTKDQINNLKNDIIWYEYETLNGKKTLVPKIYLSKATIEKLEVDGRSKMYGTDYTLVNIKGDYENKGLKIGSTTGVTLVKANKVRNETVANERAEITGRQVRVTALEGNIENIGGKIVSVERTELIAKNGDIINNGTKVTKGYDLGENFRSKYEELGNIGEISGSAVYLEANNYNSTGGALATKNLELQLTGNINENALELNGDDRFGRNSSNYQTYKSKEHIGSGIVAEKATGKVGDINLKGSAFVVEDGKGLKVGNVKAESAVNEYDVEKRTGQKGLGYRESSFTQSHTEENAASNFKIGENANISGTVTGIGSNIYIGDNSFVGGKVTTDSRELHNTYYNEEKKSGFSASAKGTSVSAGYGKSKNTYDEKSTINAKSSLHVGHNTTLNNGAEITATDFEHGKIEINNGDVTYGARKDTRDVSTTSKSSYIGVTASVKSPALDRVKQAKEAVDQIKKGDTVGGAVNAVNFMTGTVHGLAGNQGNRQRNYDKNGSVGKQGVKDASANNNFYANIGLDVGFNTSKSETNSHEESAVVTTIKGINEESSITYNNVKNINYIGTQAKDTKFIYNDVENINKEAVELHNSYSSNSKGFGISAGATVGYGHKIQTTGNGGSVSVTRSNMNTEETLYQNGRFTNVEEVHNGTKNMRLSGFNQEGGKVTGTIENLVEESKQNISKTTGSSSGVTLGIGSNGVPSSASISGSRTNGSRAYVDNQTTFILGEGSNLTIGKVENTAGIIGVEGNGKLKINEYKGKDLHNHDNLTTTGGSIGVDFGKGGAKVNGIGVNNESHRKGGITRHTVIGNVEIGSATGSPINRDRSKANETTRDDHSSTNVYIEGQTIDYATNPSKLKEDIGKAKDEIGDIGRAIKESLNDRGDDNRNFLGQLSETRIQRTIENIAGERLKVSTTQEDISKTLKDTYKDLGYDINIVFTTPDKAPQLIDEKGKIKAGTAYVGEDGKHTIIINTEAKENQDRAGLIGTITEEGSHVIGKVEGRQRKVPEGSEEKGLESTGRATNDFFNKTYQEGNIQIQTKSDGKDYSKADFGEHVGDKEYKLLGKMSAEEIIRNSREYILESKKQGLIHSAEALEHFLNNKGTSLKIDEEWYRGYDDVKKAEQRNINRFFSIESGKSEGGEWFSGFKGTPLVALDKINKDYGGFDKMKIGESIEFNDYWKTSVKISEKEDIKKAADFFFTFGATILKTEAKVKVKKIDQENVSIEISNVKYSIEDMYDWHPGKIRMLNKNVKFDEKLIEEKTGLKNVSINFEDSAMKKLVNEKKAKEFKFELEYKGRDRSNNINMKKILKKYMKIGGAWREKWF</sequence>
<dbReference type="GO" id="GO:0003824">
    <property type="term" value="F:catalytic activity"/>
    <property type="evidence" value="ECO:0007669"/>
    <property type="project" value="UniProtKB-ARBA"/>
</dbReference>
<feature type="region of interest" description="Disordered" evidence="1">
    <location>
        <begin position="1951"/>
        <end position="1971"/>
    </location>
</feature>
<dbReference type="NCBIfam" id="TIGR01901">
    <property type="entry name" value="adhes_NPXG"/>
    <property type="match status" value="1"/>
</dbReference>
<dbReference type="InterPro" id="IPR025157">
    <property type="entry name" value="Hemagglutinin_rpt"/>
</dbReference>
<dbReference type="OrthoDB" id="78100at2"/>
<feature type="region of interest" description="Disordered" evidence="1">
    <location>
        <begin position="2072"/>
        <end position="2096"/>
    </location>
</feature>
<evidence type="ECO:0000259" key="2">
    <source>
        <dbReference type="SMART" id="SM00912"/>
    </source>
</evidence>
<dbReference type="Pfam" id="PF05860">
    <property type="entry name" value="TPS"/>
    <property type="match status" value="1"/>
</dbReference>
<dbReference type="Proteomes" id="UP000321606">
    <property type="component" value="Chromosome"/>
</dbReference>
<dbReference type="KEGG" id="lgo:JCM16774_2121"/>